<gene>
    <name evidence="3" type="ORF">CVT63_06470</name>
</gene>
<evidence type="ECO:0000256" key="1">
    <source>
        <dbReference type="SAM" id="Phobius"/>
    </source>
</evidence>
<keyword evidence="1" id="KW-0472">Membrane</keyword>
<feature type="domain" description="Putative zinc-finger" evidence="2">
    <location>
        <begin position="20"/>
        <end position="53"/>
    </location>
</feature>
<dbReference type="Gene3D" id="1.10.10.1320">
    <property type="entry name" value="Anti-sigma factor, zinc-finger domain"/>
    <property type="match status" value="1"/>
</dbReference>
<dbReference type="AlphaFoldDB" id="A0A2N3G4T3"/>
<name>A0A2N3G4T3_9ACTN</name>
<evidence type="ECO:0000313" key="3">
    <source>
        <dbReference type="EMBL" id="PKQ27731.1"/>
    </source>
</evidence>
<proteinExistence type="predicted"/>
<evidence type="ECO:0000313" key="4">
    <source>
        <dbReference type="Proteomes" id="UP000233654"/>
    </source>
</evidence>
<dbReference type="Pfam" id="PF13490">
    <property type="entry name" value="zf-HC2"/>
    <property type="match status" value="1"/>
</dbReference>
<keyword evidence="1" id="KW-1133">Transmembrane helix</keyword>
<protein>
    <recommendedName>
        <fullName evidence="2">Putative zinc-finger domain-containing protein</fullName>
    </recommendedName>
</protein>
<feature type="transmembrane region" description="Helical" evidence="1">
    <location>
        <begin position="115"/>
        <end position="137"/>
    </location>
</feature>
<accession>A0A2N3G4T3</accession>
<dbReference type="InterPro" id="IPR041916">
    <property type="entry name" value="Anti_sigma_zinc_sf"/>
</dbReference>
<sequence length="322" mass="34800">MAVSGSSNRAPGDGRKKMSCRRFRKSLIDYADGRMSEAREEAVRAHVESCRQCSRAVTMLNLSRSALSTLDTVKMPAASADAVLANMRSEVERAASASRASISPGLRRFLSSPRALAAAGTATALIITVIVVVISVGGGKQPSTGLSTRGAPSKLAFEETKGAALQDQQKCAKSPTPVPAPMILPMVKVTETNYDQKSLHDVFDGMELRKQIAERYTMGDAINQCSLFKRKLADMLVDAGEDGATLEAMISYLTASEPVLLPYYAEKARFLGQQVFIIGLAGPRRITGTKKLVRTEVWVMNPEKFAVSPDSSIIYFLEQKSS</sequence>
<organism evidence="3 4">
    <name type="scientific">Candidatus Anoxymicrobium japonicum</name>
    <dbReference type="NCBI Taxonomy" id="2013648"/>
    <lineage>
        <taxon>Bacteria</taxon>
        <taxon>Bacillati</taxon>
        <taxon>Actinomycetota</taxon>
        <taxon>Candidatus Geothermincolia</taxon>
        <taxon>Candidatus Geothermincolales</taxon>
        <taxon>Candidatus Anoxymicrobiaceae</taxon>
        <taxon>Candidatus Anoxymicrobium</taxon>
    </lineage>
</organism>
<dbReference type="Proteomes" id="UP000233654">
    <property type="component" value="Unassembled WGS sequence"/>
</dbReference>
<dbReference type="EMBL" id="PHEX01000059">
    <property type="protein sequence ID" value="PKQ27731.1"/>
    <property type="molecule type" value="Genomic_DNA"/>
</dbReference>
<dbReference type="InterPro" id="IPR027383">
    <property type="entry name" value="Znf_put"/>
</dbReference>
<evidence type="ECO:0000259" key="2">
    <source>
        <dbReference type="Pfam" id="PF13490"/>
    </source>
</evidence>
<comment type="caution">
    <text evidence="3">The sequence shown here is derived from an EMBL/GenBank/DDBJ whole genome shotgun (WGS) entry which is preliminary data.</text>
</comment>
<reference evidence="3 4" key="1">
    <citation type="journal article" date="2017" name="ISME J.">
        <title>Potential for microbial H2 and metal transformations associated with novel bacteria and archaea in deep terrestrial subsurface sediments.</title>
        <authorList>
            <person name="Hernsdorf A.W."/>
            <person name="Amano Y."/>
            <person name="Miyakawa K."/>
            <person name="Ise K."/>
            <person name="Suzuki Y."/>
            <person name="Anantharaman K."/>
            <person name="Probst A."/>
            <person name="Burstein D."/>
            <person name="Thomas B.C."/>
            <person name="Banfield J.F."/>
        </authorList>
    </citation>
    <scope>NUCLEOTIDE SEQUENCE [LARGE SCALE GENOMIC DNA]</scope>
    <source>
        <strain evidence="3">HGW-Actinobacteria-3</strain>
    </source>
</reference>
<keyword evidence="1" id="KW-0812">Transmembrane</keyword>